<keyword evidence="4" id="KW-1185">Reference proteome</keyword>
<dbReference type="InterPro" id="IPR035810">
    <property type="entry name" value="PEBP_euk"/>
</dbReference>
<dbReference type="Gene3D" id="3.90.280.10">
    <property type="entry name" value="PEBP-like"/>
    <property type="match status" value="1"/>
</dbReference>
<dbReference type="InterPro" id="IPR036610">
    <property type="entry name" value="PEBP-like_sf"/>
</dbReference>
<comment type="caution">
    <text evidence="3">The sequence shown here is derived from an EMBL/GenBank/DDBJ whole genome shotgun (WGS) entry which is preliminary data.</text>
</comment>
<feature type="region of interest" description="Disordered" evidence="1">
    <location>
        <begin position="224"/>
        <end position="262"/>
    </location>
</feature>
<accession>A0A4R0QZR0</accession>
<dbReference type="Pfam" id="PF01161">
    <property type="entry name" value="PBP"/>
    <property type="match status" value="1"/>
</dbReference>
<dbReference type="STRING" id="92696.A0A4R0QZR0"/>
<dbReference type="PANTHER" id="PTHR11362">
    <property type="entry name" value="PHOSPHATIDYLETHANOLAMINE-BINDING PROTEIN"/>
    <property type="match status" value="1"/>
</dbReference>
<keyword evidence="2" id="KW-0732">Signal</keyword>
<feature type="compositionally biased region" description="Low complexity" evidence="1">
    <location>
        <begin position="228"/>
        <end position="245"/>
    </location>
</feature>
<dbReference type="InterPro" id="IPR008914">
    <property type="entry name" value="PEBP"/>
</dbReference>
<evidence type="ECO:0000313" key="4">
    <source>
        <dbReference type="Proteomes" id="UP000292702"/>
    </source>
</evidence>
<evidence type="ECO:0000256" key="1">
    <source>
        <dbReference type="SAM" id="MobiDB-lite"/>
    </source>
</evidence>
<dbReference type="EMBL" id="RWJN01000730">
    <property type="protein sequence ID" value="TCD59820.1"/>
    <property type="molecule type" value="Genomic_DNA"/>
</dbReference>
<feature type="signal peptide" evidence="2">
    <location>
        <begin position="1"/>
        <end position="18"/>
    </location>
</feature>
<dbReference type="Proteomes" id="UP000292702">
    <property type="component" value="Unassembled WGS sequence"/>
</dbReference>
<dbReference type="OrthoDB" id="2506647at2759"/>
<gene>
    <name evidence="3" type="ORF">EIP91_011399</name>
</gene>
<evidence type="ECO:0008006" key="5">
    <source>
        <dbReference type="Google" id="ProtNLM"/>
    </source>
</evidence>
<feature type="chain" id="PRO_5020644556" description="PEBP-like protein" evidence="2">
    <location>
        <begin position="19"/>
        <end position="284"/>
    </location>
</feature>
<sequence length="284" mass="28706">MFVLPFILSAALAPFVLGQDDTPLQIQAIEAHFNNSGIVPTLLSTFAPTAVFTLAFQGSGNIQPGQAFTDNSKVAPTPNLTLTGGTYNAGDLFTLAMVDAGPVGSAEDSQTRHWLVNGVTVTGDKAPFTVSTDNATAITEYAGPAPPPGSGPHRYVVLLYSQPSDFQAPDGLNTANVGVSTFDFPSYVQSTHLGALVAGTYFTVEAGTASVSLSATQPVVTSTLPAASSTSGSSSPSSPSTTPTQGGNGSSGNSGSNQGSSAPVTRAISWTAVMAGIAAIVIFN</sequence>
<dbReference type="SUPFAM" id="SSF49777">
    <property type="entry name" value="PEBP-like"/>
    <property type="match status" value="1"/>
</dbReference>
<organism evidence="3 4">
    <name type="scientific">Steccherinum ochraceum</name>
    <dbReference type="NCBI Taxonomy" id="92696"/>
    <lineage>
        <taxon>Eukaryota</taxon>
        <taxon>Fungi</taxon>
        <taxon>Dikarya</taxon>
        <taxon>Basidiomycota</taxon>
        <taxon>Agaricomycotina</taxon>
        <taxon>Agaricomycetes</taxon>
        <taxon>Polyporales</taxon>
        <taxon>Steccherinaceae</taxon>
        <taxon>Steccherinum</taxon>
    </lineage>
</organism>
<dbReference type="PANTHER" id="PTHR11362:SF140">
    <property type="entry name" value="PEBP-LIKE PROTEIN"/>
    <property type="match status" value="1"/>
</dbReference>
<evidence type="ECO:0000313" key="3">
    <source>
        <dbReference type="EMBL" id="TCD59820.1"/>
    </source>
</evidence>
<evidence type="ECO:0000256" key="2">
    <source>
        <dbReference type="SAM" id="SignalP"/>
    </source>
</evidence>
<protein>
    <recommendedName>
        <fullName evidence="5">PEBP-like protein</fullName>
    </recommendedName>
</protein>
<reference evidence="3 4" key="1">
    <citation type="submission" date="2018-11" db="EMBL/GenBank/DDBJ databases">
        <title>Genome assembly of Steccherinum ochraceum LE-BIN_3174, the white-rot fungus of the Steccherinaceae family (The Residual Polyporoid clade, Polyporales, Basidiomycota).</title>
        <authorList>
            <person name="Fedorova T.V."/>
            <person name="Glazunova O.A."/>
            <person name="Landesman E.O."/>
            <person name="Moiseenko K.V."/>
            <person name="Psurtseva N.V."/>
            <person name="Savinova O.S."/>
            <person name="Shakhova N.V."/>
            <person name="Tyazhelova T.V."/>
            <person name="Vasina D.V."/>
        </authorList>
    </citation>
    <scope>NUCLEOTIDE SEQUENCE [LARGE SCALE GENOMIC DNA]</scope>
    <source>
        <strain evidence="3 4">LE-BIN_3174</strain>
    </source>
</reference>
<dbReference type="AlphaFoldDB" id="A0A4R0QZR0"/>
<name>A0A4R0QZR0_9APHY</name>
<dbReference type="CDD" id="cd00866">
    <property type="entry name" value="PEBP_euk"/>
    <property type="match status" value="1"/>
</dbReference>
<proteinExistence type="predicted"/>